<keyword evidence="4" id="KW-1185">Reference proteome</keyword>
<dbReference type="Pfam" id="PF02458">
    <property type="entry name" value="Transferase"/>
    <property type="match status" value="2"/>
</dbReference>
<protein>
    <submittedName>
        <fullName evidence="3">Uncharacterized protein</fullName>
    </submittedName>
</protein>
<dbReference type="InterPro" id="IPR051504">
    <property type="entry name" value="Plant_metabolite_acyltrans"/>
</dbReference>
<name>A0A5N6LYV0_9ASTR</name>
<proteinExistence type="predicted"/>
<dbReference type="AlphaFoldDB" id="A0A5N6LYV0"/>
<evidence type="ECO:0000256" key="1">
    <source>
        <dbReference type="ARBA" id="ARBA00022679"/>
    </source>
</evidence>
<evidence type="ECO:0000256" key="2">
    <source>
        <dbReference type="ARBA" id="ARBA00023315"/>
    </source>
</evidence>
<keyword evidence="1" id="KW-0808">Transferase</keyword>
<dbReference type="InterPro" id="IPR023213">
    <property type="entry name" value="CAT-like_dom_sf"/>
</dbReference>
<dbReference type="GO" id="GO:0016747">
    <property type="term" value="F:acyltransferase activity, transferring groups other than amino-acyl groups"/>
    <property type="evidence" value="ECO:0007669"/>
    <property type="project" value="UniProtKB-ARBA"/>
</dbReference>
<evidence type="ECO:0000313" key="4">
    <source>
        <dbReference type="Proteomes" id="UP000326396"/>
    </source>
</evidence>
<reference evidence="3 4" key="1">
    <citation type="submission" date="2019-05" db="EMBL/GenBank/DDBJ databases">
        <title>Mikania micrantha, genome provides insights into the molecular mechanism of rapid growth.</title>
        <authorList>
            <person name="Liu B."/>
        </authorList>
    </citation>
    <scope>NUCLEOTIDE SEQUENCE [LARGE SCALE GENOMIC DNA]</scope>
    <source>
        <strain evidence="3">NLD-2019</strain>
        <tissue evidence="3">Leaf</tissue>
    </source>
</reference>
<dbReference type="EMBL" id="SZYD01000017">
    <property type="protein sequence ID" value="KAD3066682.1"/>
    <property type="molecule type" value="Genomic_DNA"/>
</dbReference>
<organism evidence="3 4">
    <name type="scientific">Mikania micrantha</name>
    <name type="common">bitter vine</name>
    <dbReference type="NCBI Taxonomy" id="192012"/>
    <lineage>
        <taxon>Eukaryota</taxon>
        <taxon>Viridiplantae</taxon>
        <taxon>Streptophyta</taxon>
        <taxon>Embryophyta</taxon>
        <taxon>Tracheophyta</taxon>
        <taxon>Spermatophyta</taxon>
        <taxon>Magnoliopsida</taxon>
        <taxon>eudicotyledons</taxon>
        <taxon>Gunneridae</taxon>
        <taxon>Pentapetalae</taxon>
        <taxon>asterids</taxon>
        <taxon>campanulids</taxon>
        <taxon>Asterales</taxon>
        <taxon>Asteraceae</taxon>
        <taxon>Asteroideae</taxon>
        <taxon>Heliantheae alliance</taxon>
        <taxon>Eupatorieae</taxon>
        <taxon>Mikania</taxon>
    </lineage>
</organism>
<accession>A0A5N6LYV0</accession>
<comment type="caution">
    <text evidence="3">The sequence shown here is derived from an EMBL/GenBank/DDBJ whole genome shotgun (WGS) entry which is preliminary data.</text>
</comment>
<evidence type="ECO:0000313" key="3">
    <source>
        <dbReference type="EMBL" id="KAD3066682.1"/>
    </source>
</evidence>
<dbReference type="Gene3D" id="3.30.559.10">
    <property type="entry name" value="Chloramphenicol acetyltransferase-like domain"/>
    <property type="match status" value="2"/>
</dbReference>
<dbReference type="Proteomes" id="UP000326396">
    <property type="component" value="Linkage Group LG7"/>
</dbReference>
<dbReference type="PANTHER" id="PTHR31625">
    <property type="match status" value="1"/>
</dbReference>
<sequence>MNNTDSFSPLTILEESHVSPPPATTVCQSLRLTFYDILWLGIPDPIHALFFYHFPITKTHFTETIVPNLKQSLSITLQHFFPFAGKLIIFPTRSRIPEIRYADGDLVDFTVAECDLDFNDLTGNHPRNCDKFYHFIPVLGSTAKESDHVTIPVFAVQVTLFPNHGISIGMTNHHSLCDASSRFCFLKAWTAIAQTGSDDWFLANGTLPVYDRLVKYPNWMKVMPTTLRLNPLTKSINFKDFLDQLIRSRLDPPIPGAYFGNCVMPCASIARTSILKEKEGFLTAARLIGENLHKMLTDKDAFVKDLGPIESLFPGGWPKMMMGVAGTPKLKFYDLDFGFGRPIKHETVSIDYNGSMSISACRESNEDLEIGVCLSATEMDGFVGNFNRGLESYI</sequence>
<gene>
    <name evidence="3" type="ORF">E3N88_34562</name>
</gene>
<dbReference type="OrthoDB" id="1862401at2759"/>
<keyword evidence="2" id="KW-0012">Acyltransferase</keyword>